<dbReference type="Pfam" id="PF04082">
    <property type="entry name" value="Fungal_trans"/>
    <property type="match status" value="1"/>
</dbReference>
<evidence type="ECO:0000256" key="2">
    <source>
        <dbReference type="ARBA" id="ARBA00022723"/>
    </source>
</evidence>
<gene>
    <name evidence="8" type="ORF">GGI25_000945</name>
</gene>
<dbReference type="AlphaFoldDB" id="A0A9W8G6Z8"/>
<organism evidence="8 9">
    <name type="scientific">Coemansia spiralis</name>
    <dbReference type="NCBI Taxonomy" id="417178"/>
    <lineage>
        <taxon>Eukaryota</taxon>
        <taxon>Fungi</taxon>
        <taxon>Fungi incertae sedis</taxon>
        <taxon>Zoopagomycota</taxon>
        <taxon>Kickxellomycotina</taxon>
        <taxon>Kickxellomycetes</taxon>
        <taxon>Kickxellales</taxon>
        <taxon>Kickxellaceae</taxon>
        <taxon>Coemansia</taxon>
    </lineage>
</organism>
<evidence type="ECO:0000256" key="4">
    <source>
        <dbReference type="ARBA" id="ARBA00023163"/>
    </source>
</evidence>
<dbReference type="CDD" id="cd00067">
    <property type="entry name" value="GAL4"/>
    <property type="match status" value="1"/>
</dbReference>
<dbReference type="InterPro" id="IPR001138">
    <property type="entry name" value="Zn2Cys6_DnaBD"/>
</dbReference>
<dbReference type="GO" id="GO:0006351">
    <property type="term" value="P:DNA-templated transcription"/>
    <property type="evidence" value="ECO:0007669"/>
    <property type="project" value="InterPro"/>
</dbReference>
<dbReference type="GO" id="GO:0008270">
    <property type="term" value="F:zinc ion binding"/>
    <property type="evidence" value="ECO:0007669"/>
    <property type="project" value="InterPro"/>
</dbReference>
<dbReference type="Proteomes" id="UP001151518">
    <property type="component" value="Unassembled WGS sequence"/>
</dbReference>
<protein>
    <recommendedName>
        <fullName evidence="7">Zn(2)-C6 fungal-type domain-containing protein</fullName>
    </recommendedName>
</protein>
<dbReference type="PANTHER" id="PTHR47338:SF5">
    <property type="entry name" value="ZN(II)2CYS6 TRANSCRIPTION FACTOR (EUROFUNG)"/>
    <property type="match status" value="1"/>
</dbReference>
<evidence type="ECO:0000256" key="6">
    <source>
        <dbReference type="SAM" id="MobiDB-lite"/>
    </source>
</evidence>
<dbReference type="InterPro" id="IPR007219">
    <property type="entry name" value="XnlR_reg_dom"/>
</dbReference>
<dbReference type="GO" id="GO:0005634">
    <property type="term" value="C:nucleus"/>
    <property type="evidence" value="ECO:0007669"/>
    <property type="project" value="UniProtKB-SubCell"/>
</dbReference>
<keyword evidence="4" id="KW-0804">Transcription</keyword>
<dbReference type="GO" id="GO:0000981">
    <property type="term" value="F:DNA-binding transcription factor activity, RNA polymerase II-specific"/>
    <property type="evidence" value="ECO:0007669"/>
    <property type="project" value="InterPro"/>
</dbReference>
<dbReference type="EMBL" id="JANBTW010000007">
    <property type="protein sequence ID" value="KAJ2680057.1"/>
    <property type="molecule type" value="Genomic_DNA"/>
</dbReference>
<proteinExistence type="predicted"/>
<dbReference type="SMART" id="SM00066">
    <property type="entry name" value="GAL4"/>
    <property type="match status" value="1"/>
</dbReference>
<keyword evidence="3" id="KW-0805">Transcription regulation</keyword>
<dbReference type="PROSITE" id="PS00463">
    <property type="entry name" value="ZN2_CY6_FUNGAL_1"/>
    <property type="match status" value="1"/>
</dbReference>
<accession>A0A9W8G6Z8</accession>
<comment type="subcellular location">
    <subcellularLocation>
        <location evidence="1">Nucleus</location>
    </subcellularLocation>
</comment>
<evidence type="ECO:0000313" key="8">
    <source>
        <dbReference type="EMBL" id="KAJ2680057.1"/>
    </source>
</evidence>
<dbReference type="OrthoDB" id="2123952at2759"/>
<dbReference type="PANTHER" id="PTHR47338">
    <property type="entry name" value="ZN(II)2CYS6 TRANSCRIPTION FACTOR (EUROFUNG)-RELATED"/>
    <property type="match status" value="1"/>
</dbReference>
<reference evidence="8" key="1">
    <citation type="submission" date="2022-07" db="EMBL/GenBank/DDBJ databases">
        <title>Phylogenomic reconstructions and comparative analyses of Kickxellomycotina fungi.</title>
        <authorList>
            <person name="Reynolds N.K."/>
            <person name="Stajich J.E."/>
            <person name="Barry K."/>
            <person name="Grigoriev I.V."/>
            <person name="Crous P."/>
            <person name="Smith M.E."/>
        </authorList>
    </citation>
    <scope>NUCLEOTIDE SEQUENCE</scope>
    <source>
        <strain evidence="8">NRRL 3115</strain>
    </source>
</reference>
<keyword evidence="5" id="KW-0539">Nucleus</keyword>
<keyword evidence="2" id="KW-0479">Metal-binding</keyword>
<dbReference type="InterPro" id="IPR050815">
    <property type="entry name" value="TF_fung"/>
</dbReference>
<dbReference type="Gene3D" id="4.10.240.10">
    <property type="entry name" value="Zn(2)-C6 fungal-type DNA-binding domain"/>
    <property type="match status" value="1"/>
</dbReference>
<dbReference type="SUPFAM" id="SSF57701">
    <property type="entry name" value="Zn2/Cys6 DNA-binding domain"/>
    <property type="match status" value="1"/>
</dbReference>
<evidence type="ECO:0000256" key="3">
    <source>
        <dbReference type="ARBA" id="ARBA00023015"/>
    </source>
</evidence>
<dbReference type="CDD" id="cd12148">
    <property type="entry name" value="fungal_TF_MHR"/>
    <property type="match status" value="1"/>
</dbReference>
<comment type="caution">
    <text evidence="8">The sequence shown here is derived from an EMBL/GenBank/DDBJ whole genome shotgun (WGS) entry which is preliminary data.</text>
</comment>
<dbReference type="GO" id="GO:0003677">
    <property type="term" value="F:DNA binding"/>
    <property type="evidence" value="ECO:0007669"/>
    <property type="project" value="InterPro"/>
</dbReference>
<feature type="domain" description="Zn(2)-C6 fungal-type" evidence="7">
    <location>
        <begin position="32"/>
        <end position="62"/>
    </location>
</feature>
<evidence type="ECO:0000259" key="7">
    <source>
        <dbReference type="PROSITE" id="PS50048"/>
    </source>
</evidence>
<dbReference type="Pfam" id="PF00172">
    <property type="entry name" value="Zn_clus"/>
    <property type="match status" value="1"/>
</dbReference>
<dbReference type="InterPro" id="IPR036864">
    <property type="entry name" value="Zn2-C6_fun-type_DNA-bd_sf"/>
</dbReference>
<evidence type="ECO:0000313" key="9">
    <source>
        <dbReference type="Proteomes" id="UP001151518"/>
    </source>
</evidence>
<feature type="region of interest" description="Disordered" evidence="6">
    <location>
        <begin position="107"/>
        <end position="127"/>
    </location>
</feature>
<evidence type="ECO:0000256" key="5">
    <source>
        <dbReference type="ARBA" id="ARBA00023242"/>
    </source>
</evidence>
<evidence type="ECO:0000256" key="1">
    <source>
        <dbReference type="ARBA" id="ARBA00004123"/>
    </source>
</evidence>
<sequence>MPGVFNLQPQIGLPANTVYRQNPWFRPRRTRACQNCHIKKLKCEGDRPKCRNCTRIKVECKWLPMKKRGPKPKNDITKTVIAVSEEDPNINLPITTEARARKESGVDIITDSKTSESNRQDSPASTSRFNNIFKHAATPNSFTAIPMDTCVEPFSDEPQEEILRRFYSDEVCEDTRDTVIYYFDYFYGICPVFHPALFLRRVVEGRVEQLLLDAMRASAARVIMQKTGKSIDMEKLISHIYERILVSIDNPTLDFVRTVLLMASINGGEGNFMMYNSLTYLAASLVTRLGWHMLDLEDSSKYASTWEEWVLMEVKRRIFWTTYQIDSYQSLLMDRPMSISATRVYVLSPGSDNSWEDITVSRSTNWPRQFDPFKSKENILKNASSIYSFVDLCNFTAVIYRVGKFLWDFKVSLKAMLPSNGQAPNIKYFDRSMVLPIHIRGPVKSLFEFAEFRELHHSVCRWRSELIRAEELKNGSAASYKFSEFGSYKHRLHIMRIRYFCLYGYSLPVLHMLHMANRPSFFSVSANKAPSQQSADSIEDNVIRELMAGVFSSVVNDGFLAYDVVQESWDTCLDAVYEYVSFLDKNSDIPLDRYDQVMPFGLFTSITVLIRQTRLCKQKIGLDGTSKDKGSHSVRYLREELLKSIRALRRLWSLLLDLGVVWKVKSMEYLLRTMQVEEMTNAADLLSELAL</sequence>
<dbReference type="PROSITE" id="PS50048">
    <property type="entry name" value="ZN2_CY6_FUNGAL_2"/>
    <property type="match status" value="1"/>
</dbReference>
<name>A0A9W8G6Z8_9FUNG</name>